<proteinExistence type="predicted"/>
<feature type="compositionally biased region" description="Polar residues" evidence="1">
    <location>
        <begin position="487"/>
        <end position="499"/>
    </location>
</feature>
<reference evidence="2" key="1">
    <citation type="journal article" date="2020" name="Fungal Divers.">
        <title>Resolving the Mortierellaceae phylogeny through synthesis of multi-gene phylogenetics and phylogenomics.</title>
        <authorList>
            <person name="Vandepol N."/>
            <person name="Liber J."/>
            <person name="Desiro A."/>
            <person name="Na H."/>
            <person name="Kennedy M."/>
            <person name="Barry K."/>
            <person name="Grigoriev I.V."/>
            <person name="Miller A.N."/>
            <person name="O'Donnell K."/>
            <person name="Stajich J.E."/>
            <person name="Bonito G."/>
        </authorList>
    </citation>
    <scope>NUCLEOTIDE SEQUENCE</scope>
    <source>
        <strain evidence="2">CK1249</strain>
    </source>
</reference>
<accession>A0A9P6LWD0</accession>
<feature type="compositionally biased region" description="Polar residues" evidence="1">
    <location>
        <begin position="508"/>
        <end position="518"/>
    </location>
</feature>
<feature type="region of interest" description="Disordered" evidence="1">
    <location>
        <begin position="178"/>
        <end position="236"/>
    </location>
</feature>
<feature type="non-terminal residue" evidence="2">
    <location>
        <position position="620"/>
    </location>
</feature>
<sequence>MSDPPFPVRLGIVALKATALWVNTMLTFLQDEYPHSEDIGLDSEHQAQEHEQRQQNLLDNEPQQNQSAAAGASASGAHFTEDNYRRQLLSMLTSQLAVETGAGSSSSLPAAAELLREQLNYTGEDNDNNRHRMNDSVDRALQTDENTVANEVVDVAQHVRTEDPTLAGAIDMLLAMNRPRKPNEQNKKAGNEKYNDQSSRDDQDEQNQQTQQREQSVEHGQDEAQEVSPPPSMITRRVTRGVAAMRNRMELESLQGAMNSAAAAEALEAARTRGQNSDDSDGFLDTEARASPSSAVTPKALTFDHISTPACPNGDVVYRFQDGKSPRQNTWVWSEQSCIKRRGYISSQKLCMGVNQCPECGYAQRPYLSHRKKMPGGVPYAPTPPRIACRYDGTPLVYVGCSARLKVLHANGIAELTHFNTHNHGKPQYTFAAKRTYDEMEGLENQRQSAEEGTAGSAAARKSTQRRRTVGKSSAASKSTQRRRTVGKSSAASKSSQPRRTVDESPAASASTQPQRTVGKSPAPILSTRPQPSVLIDNTARRTVRVGGLPYGLHVDRTKGHGKWTVCSVCEERIDRRTIRVVHKVRDASRKWSYKVMLYHTTCLSHLPKNLYREAQDKLK</sequence>
<feature type="region of interest" description="Disordered" evidence="1">
    <location>
        <begin position="265"/>
        <end position="295"/>
    </location>
</feature>
<dbReference type="Proteomes" id="UP000738359">
    <property type="component" value="Unassembled WGS sequence"/>
</dbReference>
<dbReference type="EMBL" id="JAAAHY010001712">
    <property type="protein sequence ID" value="KAF9947190.1"/>
    <property type="molecule type" value="Genomic_DNA"/>
</dbReference>
<organism evidence="2 3">
    <name type="scientific">Mortierella alpina</name>
    <name type="common">Oleaginous fungus</name>
    <name type="synonym">Mortierella renispora</name>
    <dbReference type="NCBI Taxonomy" id="64518"/>
    <lineage>
        <taxon>Eukaryota</taxon>
        <taxon>Fungi</taxon>
        <taxon>Fungi incertae sedis</taxon>
        <taxon>Mucoromycota</taxon>
        <taxon>Mortierellomycotina</taxon>
        <taxon>Mortierellomycetes</taxon>
        <taxon>Mortierellales</taxon>
        <taxon>Mortierellaceae</taxon>
        <taxon>Mortierella</taxon>
    </lineage>
</organism>
<feature type="region of interest" description="Disordered" evidence="1">
    <location>
        <begin position="441"/>
        <end position="539"/>
    </location>
</feature>
<comment type="caution">
    <text evidence="2">The sequence shown here is derived from an EMBL/GenBank/DDBJ whole genome shotgun (WGS) entry which is preliminary data.</text>
</comment>
<keyword evidence="3" id="KW-1185">Reference proteome</keyword>
<name>A0A9P6LWD0_MORAP</name>
<dbReference type="OrthoDB" id="2445046at2759"/>
<dbReference type="AlphaFoldDB" id="A0A9P6LWD0"/>
<gene>
    <name evidence="2" type="ORF">BGZ70_002833</name>
</gene>
<feature type="compositionally biased region" description="Low complexity" evidence="1">
    <location>
        <begin position="451"/>
        <end position="460"/>
    </location>
</feature>
<evidence type="ECO:0000313" key="3">
    <source>
        <dbReference type="Proteomes" id="UP000738359"/>
    </source>
</evidence>
<evidence type="ECO:0000256" key="1">
    <source>
        <dbReference type="SAM" id="MobiDB-lite"/>
    </source>
</evidence>
<protein>
    <submittedName>
        <fullName evidence="2">Uncharacterized protein</fullName>
    </submittedName>
</protein>
<evidence type="ECO:0000313" key="2">
    <source>
        <dbReference type="EMBL" id="KAF9947190.1"/>
    </source>
</evidence>
<feature type="compositionally biased region" description="Basic and acidic residues" evidence="1">
    <location>
        <begin position="181"/>
        <end position="201"/>
    </location>
</feature>